<protein>
    <submittedName>
        <fullName evidence="2">Uncharacterized protein</fullName>
    </submittedName>
</protein>
<evidence type="ECO:0000256" key="1">
    <source>
        <dbReference type="SAM" id="SignalP"/>
    </source>
</evidence>
<reference evidence="2" key="1">
    <citation type="submission" date="2021-02" db="EMBL/GenBank/DDBJ databases">
        <authorList>
            <person name="Nowell W R."/>
        </authorList>
    </citation>
    <scope>NUCLEOTIDE SEQUENCE</scope>
    <source>
        <strain evidence="2">Ploen Becks lab</strain>
    </source>
</reference>
<dbReference type="AlphaFoldDB" id="A0A814D359"/>
<feature type="chain" id="PRO_5032802789" evidence="1">
    <location>
        <begin position="22"/>
        <end position="85"/>
    </location>
</feature>
<keyword evidence="1" id="KW-0732">Signal</keyword>
<dbReference type="EMBL" id="CAJNOC010002769">
    <property type="protein sequence ID" value="CAF0950431.1"/>
    <property type="molecule type" value="Genomic_DNA"/>
</dbReference>
<sequence>MFKWSNFIQSLLFIFLLSTKAETFTWISENDDLKNFVLCLTERHSYDFCLRIVYENSKILKKIRLKPKNSAISKRGASILDIIQM</sequence>
<keyword evidence="3" id="KW-1185">Reference proteome</keyword>
<proteinExistence type="predicted"/>
<evidence type="ECO:0000313" key="3">
    <source>
        <dbReference type="Proteomes" id="UP000663879"/>
    </source>
</evidence>
<gene>
    <name evidence="2" type="ORF">OXX778_LOCUS13911</name>
</gene>
<name>A0A814D359_9BILA</name>
<dbReference type="OrthoDB" id="10417078at2759"/>
<evidence type="ECO:0000313" key="2">
    <source>
        <dbReference type="EMBL" id="CAF0950431.1"/>
    </source>
</evidence>
<comment type="caution">
    <text evidence="2">The sequence shown here is derived from an EMBL/GenBank/DDBJ whole genome shotgun (WGS) entry which is preliminary data.</text>
</comment>
<feature type="signal peptide" evidence="1">
    <location>
        <begin position="1"/>
        <end position="21"/>
    </location>
</feature>
<organism evidence="2 3">
    <name type="scientific">Brachionus calyciflorus</name>
    <dbReference type="NCBI Taxonomy" id="104777"/>
    <lineage>
        <taxon>Eukaryota</taxon>
        <taxon>Metazoa</taxon>
        <taxon>Spiralia</taxon>
        <taxon>Gnathifera</taxon>
        <taxon>Rotifera</taxon>
        <taxon>Eurotatoria</taxon>
        <taxon>Monogononta</taxon>
        <taxon>Pseudotrocha</taxon>
        <taxon>Ploima</taxon>
        <taxon>Brachionidae</taxon>
        <taxon>Brachionus</taxon>
    </lineage>
</organism>
<dbReference type="Proteomes" id="UP000663879">
    <property type="component" value="Unassembled WGS sequence"/>
</dbReference>
<accession>A0A814D359</accession>